<dbReference type="NCBIfam" id="TIGR00005">
    <property type="entry name" value="rluA_subfam"/>
    <property type="match status" value="1"/>
</dbReference>
<dbReference type="CDD" id="cd00165">
    <property type="entry name" value="S4"/>
    <property type="match status" value="1"/>
</dbReference>
<dbReference type="RefSeq" id="WP_353109233.1">
    <property type="nucleotide sequence ID" value="NZ_APND01000001.1"/>
</dbReference>
<reference evidence="7 8" key="1">
    <citation type="submission" date="2013-03" db="EMBL/GenBank/DDBJ databases">
        <title>Salinisphaera dokdonensis CL-ES53 Genome Sequencing.</title>
        <authorList>
            <person name="Li C."/>
            <person name="Lai Q."/>
            <person name="Shao Z."/>
        </authorList>
    </citation>
    <scope>NUCLEOTIDE SEQUENCE [LARGE SCALE GENOMIC DNA]</scope>
    <source>
        <strain evidence="7 8">CL-ES53</strain>
    </source>
</reference>
<evidence type="ECO:0000313" key="7">
    <source>
        <dbReference type="EMBL" id="MES1928269.1"/>
    </source>
</evidence>
<comment type="catalytic activity">
    <reaction evidence="3">
        <text>uridine(1911/1915/1917) in 23S rRNA = pseudouridine(1911/1915/1917) in 23S rRNA</text>
        <dbReference type="Rhea" id="RHEA:42524"/>
        <dbReference type="Rhea" id="RHEA-COMP:10097"/>
        <dbReference type="Rhea" id="RHEA-COMP:10098"/>
        <dbReference type="ChEBI" id="CHEBI:65314"/>
        <dbReference type="ChEBI" id="CHEBI:65315"/>
        <dbReference type="EC" id="5.4.99.23"/>
    </reaction>
</comment>
<dbReference type="InterPro" id="IPR006145">
    <property type="entry name" value="PsdUridine_synth_RsuA/RluA"/>
</dbReference>
<dbReference type="PANTHER" id="PTHR21600:SF44">
    <property type="entry name" value="RIBOSOMAL LARGE SUBUNIT PSEUDOURIDINE SYNTHASE D"/>
    <property type="match status" value="1"/>
</dbReference>
<feature type="domain" description="Pseudouridine synthase RsuA/RluA-like" evidence="6">
    <location>
        <begin position="96"/>
        <end position="245"/>
    </location>
</feature>
<dbReference type="InterPro" id="IPR036986">
    <property type="entry name" value="S4_RNA-bd_sf"/>
</dbReference>
<keyword evidence="8" id="KW-1185">Reference proteome</keyword>
<organism evidence="7 8">
    <name type="scientific">Salinisphaera dokdonensis CL-ES53</name>
    <dbReference type="NCBI Taxonomy" id="1304272"/>
    <lineage>
        <taxon>Bacteria</taxon>
        <taxon>Pseudomonadati</taxon>
        <taxon>Pseudomonadota</taxon>
        <taxon>Gammaproteobacteria</taxon>
        <taxon>Salinisphaerales</taxon>
        <taxon>Salinisphaeraceae</taxon>
        <taxon>Salinisphaera</taxon>
    </lineage>
</organism>
<keyword evidence="4" id="KW-0694">RNA-binding</keyword>
<dbReference type="SUPFAM" id="SSF55174">
    <property type="entry name" value="Alpha-L RNA-binding motif"/>
    <property type="match status" value="1"/>
</dbReference>
<dbReference type="NCBIfam" id="NF008385">
    <property type="entry name" value="PRK11180.1"/>
    <property type="match status" value="1"/>
</dbReference>
<dbReference type="EC" id="5.4.99.-" evidence="5"/>
<dbReference type="EMBL" id="APND01000001">
    <property type="protein sequence ID" value="MES1928269.1"/>
    <property type="molecule type" value="Genomic_DNA"/>
</dbReference>
<comment type="similarity">
    <text evidence="1 5">Belongs to the pseudouridine synthase RluA family.</text>
</comment>
<sequence>MPASSREPDFEAPIPDEFAGRRLDRALAELLPDYSRSRLQAWLVDGALTVDGGTPAAKTKVAGGEQVRLFLPSEPDDARVVAEPIALNIIYEDDAILVLDKPAGLVMHPGAGNPDGTLQNALINHDESMAALPRAGIVHRLDKDTSGILVVAKTFAAHAKLVADLAERTVKREYEAVAVGVMTAGGHVDAPVDRHPVDRKRMAVRDTGREAVTHYRVITRYRAHTHVRCRLETGRTHQIRVHLAHIRYPLLGDATYGRRLALPRDSSDAFVDTLRTFRRQALHARKLGLTHPVTGEYMSWEAPRPDDFERLLAGLDADAQAHADN</sequence>
<evidence type="ECO:0000256" key="1">
    <source>
        <dbReference type="ARBA" id="ARBA00010876"/>
    </source>
</evidence>
<evidence type="ECO:0000256" key="5">
    <source>
        <dbReference type="RuleBase" id="RU362028"/>
    </source>
</evidence>
<dbReference type="PANTHER" id="PTHR21600">
    <property type="entry name" value="MITOCHONDRIAL RNA PSEUDOURIDINE SYNTHASE"/>
    <property type="match status" value="1"/>
</dbReference>
<evidence type="ECO:0000256" key="4">
    <source>
        <dbReference type="PROSITE-ProRule" id="PRU00182"/>
    </source>
</evidence>
<dbReference type="InterPro" id="IPR006224">
    <property type="entry name" value="PsdUridine_synth_RluA-like_CS"/>
</dbReference>
<name>A0ABV2AYR8_9GAMM</name>
<dbReference type="Gene3D" id="3.30.2350.10">
    <property type="entry name" value="Pseudouridine synthase"/>
    <property type="match status" value="1"/>
</dbReference>
<dbReference type="InterPro" id="IPR006225">
    <property type="entry name" value="PsdUridine_synth_RluC/D"/>
</dbReference>
<accession>A0ABV2AYR8</accession>
<dbReference type="PROSITE" id="PS01129">
    <property type="entry name" value="PSI_RLU"/>
    <property type="match status" value="1"/>
</dbReference>
<comment type="function">
    <text evidence="5">Responsible for synthesis of pseudouridine from uracil.</text>
</comment>
<evidence type="ECO:0000313" key="8">
    <source>
        <dbReference type="Proteomes" id="UP001460888"/>
    </source>
</evidence>
<dbReference type="Gene3D" id="3.10.290.10">
    <property type="entry name" value="RNA-binding S4 domain"/>
    <property type="match status" value="1"/>
</dbReference>
<comment type="caution">
    <text evidence="7">The sequence shown here is derived from an EMBL/GenBank/DDBJ whole genome shotgun (WGS) entry which is preliminary data.</text>
</comment>
<gene>
    <name evidence="7" type="ORF">SADO_03400</name>
</gene>
<dbReference type="CDD" id="cd02869">
    <property type="entry name" value="PseudoU_synth_RluA_like"/>
    <property type="match status" value="1"/>
</dbReference>
<dbReference type="Proteomes" id="UP001460888">
    <property type="component" value="Unassembled WGS sequence"/>
</dbReference>
<evidence type="ECO:0000256" key="2">
    <source>
        <dbReference type="ARBA" id="ARBA00023235"/>
    </source>
</evidence>
<proteinExistence type="inferred from homology"/>
<dbReference type="PROSITE" id="PS50889">
    <property type="entry name" value="S4"/>
    <property type="match status" value="1"/>
</dbReference>
<dbReference type="Pfam" id="PF00849">
    <property type="entry name" value="PseudoU_synth_2"/>
    <property type="match status" value="1"/>
</dbReference>
<dbReference type="InterPro" id="IPR050188">
    <property type="entry name" value="RluA_PseudoU_synthase"/>
</dbReference>
<dbReference type="SUPFAM" id="SSF55120">
    <property type="entry name" value="Pseudouridine synthase"/>
    <property type="match status" value="1"/>
</dbReference>
<comment type="catalytic activity">
    <reaction evidence="5">
        <text>a uridine in RNA = a pseudouridine in RNA</text>
        <dbReference type="Rhea" id="RHEA:48348"/>
        <dbReference type="Rhea" id="RHEA-COMP:12068"/>
        <dbReference type="Rhea" id="RHEA-COMP:12069"/>
        <dbReference type="ChEBI" id="CHEBI:65314"/>
        <dbReference type="ChEBI" id="CHEBI:65315"/>
    </reaction>
</comment>
<protein>
    <recommendedName>
        <fullName evidence="5">Pseudouridine synthase</fullName>
        <ecNumber evidence="5">5.4.99.-</ecNumber>
    </recommendedName>
</protein>
<dbReference type="InterPro" id="IPR020103">
    <property type="entry name" value="PsdUridine_synth_cat_dom_sf"/>
</dbReference>
<evidence type="ECO:0000259" key="6">
    <source>
        <dbReference type="Pfam" id="PF00849"/>
    </source>
</evidence>
<evidence type="ECO:0000256" key="3">
    <source>
        <dbReference type="ARBA" id="ARBA00036882"/>
    </source>
</evidence>
<keyword evidence="2 5" id="KW-0413">Isomerase</keyword>